<proteinExistence type="predicted"/>
<evidence type="ECO:0000313" key="1">
    <source>
        <dbReference type="EMBL" id="MBN6103112.1"/>
    </source>
</evidence>
<keyword evidence="2" id="KW-1185">Reference proteome</keyword>
<comment type="caution">
    <text evidence="1">The sequence shown here is derived from an EMBL/GenBank/DDBJ whole genome shotgun (WGS) entry which is preliminary data.</text>
</comment>
<gene>
    <name evidence="1" type="ORF">JR064_13145</name>
</gene>
<dbReference type="EMBL" id="JAFIWB010000014">
    <property type="protein sequence ID" value="MBN6103112.1"/>
    <property type="molecule type" value="Genomic_DNA"/>
</dbReference>
<reference evidence="1 2" key="1">
    <citation type="submission" date="2021-02" db="EMBL/GenBank/DDBJ databases">
        <title>Taxonomically Unique Crown Gall-Associated Xanthomonas Stains Have Deficiency in Virulence Repertories.</title>
        <authorList>
            <person name="Mafakheri H."/>
            <person name="Taghavi S.M."/>
            <person name="Dimkic I."/>
            <person name="Nemanja K."/>
            <person name="Osdaghi E."/>
        </authorList>
    </citation>
    <scope>NUCLEOTIDE SEQUENCE [LARGE SCALE GENOMIC DNA]</scope>
    <source>
        <strain evidence="1 2">FX4</strain>
    </source>
</reference>
<sequence>MTDLSKQPYQETVDCEARQDEGLIFIKVVAMPYEDAVEFDVTQARAFAQRILSAVEIVEAGWLGKSSS</sequence>
<accession>A0ABS3B497</accession>
<name>A0ABS3B497_9XANT</name>
<dbReference type="RefSeq" id="WP_206230000.1">
    <property type="nucleotide sequence ID" value="NZ_JAFIWB010000014.1"/>
</dbReference>
<evidence type="ECO:0000313" key="2">
    <source>
        <dbReference type="Proteomes" id="UP000695802"/>
    </source>
</evidence>
<organism evidence="1 2">
    <name type="scientific">Xanthomonas bonasiae</name>
    <dbReference type="NCBI Taxonomy" id="2810351"/>
    <lineage>
        <taxon>Bacteria</taxon>
        <taxon>Pseudomonadati</taxon>
        <taxon>Pseudomonadota</taxon>
        <taxon>Gammaproteobacteria</taxon>
        <taxon>Lysobacterales</taxon>
        <taxon>Lysobacteraceae</taxon>
        <taxon>Xanthomonas</taxon>
    </lineage>
</organism>
<dbReference type="Proteomes" id="UP000695802">
    <property type="component" value="Unassembled WGS sequence"/>
</dbReference>
<protein>
    <submittedName>
        <fullName evidence="1">Uncharacterized protein</fullName>
    </submittedName>
</protein>